<dbReference type="Proteomes" id="UP001175271">
    <property type="component" value="Unassembled WGS sequence"/>
</dbReference>
<comment type="caution">
    <text evidence="2">The sequence shown here is derived from an EMBL/GenBank/DDBJ whole genome shotgun (WGS) entry which is preliminary data.</text>
</comment>
<proteinExistence type="predicted"/>
<keyword evidence="1" id="KW-1133">Transmembrane helix</keyword>
<evidence type="ECO:0000256" key="1">
    <source>
        <dbReference type="SAM" id="Phobius"/>
    </source>
</evidence>
<feature type="transmembrane region" description="Helical" evidence="1">
    <location>
        <begin position="218"/>
        <end position="241"/>
    </location>
</feature>
<dbReference type="EMBL" id="JAUCMV010000001">
    <property type="protein sequence ID" value="KAK0424571.1"/>
    <property type="molecule type" value="Genomic_DNA"/>
</dbReference>
<sequence length="333" mass="37590">MGSGDGCEYNFDDIFGIVTPVVNLALIAFILYISYRVKSSDISRVYTVFLFVSYVPAEIAGLYYAVLACTGGISREKVYFPEGINWVFFTYKLQRSFAQSQYELLALVMAFISYSLFASPARFNYYFGDGRVKHYFVGVTCLSILFTVSGVLISIMDDEQFRGGTRVFVLTIYTLLQLAIIVPFILMVILYLLSTKAMWEYSRVRTHARSEKDRRNQLLSVLMYCTPPNLLNILVVVISGFQLHKALTGTEYPPFLSNLRTVQWYSEKVSATIRYVPSTYLTTTTDISDPPETLFRFALPCSRRRLSSPSGTTATTPSACSCVNQKPTFCSLT</sequence>
<accession>A0AA39IJ81</accession>
<feature type="transmembrane region" description="Helical" evidence="1">
    <location>
        <begin position="167"/>
        <end position="193"/>
    </location>
</feature>
<name>A0AA39IJ81_9BILA</name>
<keyword evidence="1" id="KW-0812">Transmembrane</keyword>
<gene>
    <name evidence="2" type="ORF">QR680_008728</name>
</gene>
<feature type="transmembrane region" description="Helical" evidence="1">
    <location>
        <begin position="104"/>
        <end position="123"/>
    </location>
</feature>
<feature type="transmembrane region" description="Helical" evidence="1">
    <location>
        <begin position="14"/>
        <end position="33"/>
    </location>
</feature>
<feature type="transmembrane region" description="Helical" evidence="1">
    <location>
        <begin position="45"/>
        <end position="66"/>
    </location>
</feature>
<evidence type="ECO:0000313" key="3">
    <source>
        <dbReference type="Proteomes" id="UP001175271"/>
    </source>
</evidence>
<protein>
    <submittedName>
        <fullName evidence="2">Uncharacterized protein</fullName>
    </submittedName>
</protein>
<feature type="transmembrane region" description="Helical" evidence="1">
    <location>
        <begin position="135"/>
        <end position="155"/>
    </location>
</feature>
<reference evidence="2" key="1">
    <citation type="submission" date="2023-06" db="EMBL/GenBank/DDBJ databases">
        <title>Genomic analysis of the entomopathogenic nematode Steinernema hermaphroditum.</title>
        <authorList>
            <person name="Schwarz E.M."/>
            <person name="Heppert J.K."/>
            <person name="Baniya A."/>
            <person name="Schwartz H.T."/>
            <person name="Tan C.-H."/>
            <person name="Antoshechkin I."/>
            <person name="Sternberg P.W."/>
            <person name="Goodrich-Blair H."/>
            <person name="Dillman A.R."/>
        </authorList>
    </citation>
    <scope>NUCLEOTIDE SEQUENCE</scope>
    <source>
        <strain evidence="2">PS9179</strain>
        <tissue evidence="2">Whole animal</tissue>
    </source>
</reference>
<dbReference type="AlphaFoldDB" id="A0AA39IJ81"/>
<evidence type="ECO:0000313" key="2">
    <source>
        <dbReference type="EMBL" id="KAK0424571.1"/>
    </source>
</evidence>
<keyword evidence="1" id="KW-0472">Membrane</keyword>
<organism evidence="2 3">
    <name type="scientific">Steinernema hermaphroditum</name>
    <dbReference type="NCBI Taxonomy" id="289476"/>
    <lineage>
        <taxon>Eukaryota</taxon>
        <taxon>Metazoa</taxon>
        <taxon>Ecdysozoa</taxon>
        <taxon>Nematoda</taxon>
        <taxon>Chromadorea</taxon>
        <taxon>Rhabditida</taxon>
        <taxon>Tylenchina</taxon>
        <taxon>Panagrolaimomorpha</taxon>
        <taxon>Strongyloidoidea</taxon>
        <taxon>Steinernematidae</taxon>
        <taxon>Steinernema</taxon>
    </lineage>
</organism>
<keyword evidence="3" id="KW-1185">Reference proteome</keyword>